<feature type="compositionally biased region" description="Basic and acidic residues" evidence="1">
    <location>
        <begin position="113"/>
        <end position="122"/>
    </location>
</feature>
<feature type="compositionally biased region" description="Acidic residues" evidence="1">
    <location>
        <begin position="97"/>
        <end position="112"/>
    </location>
</feature>
<feature type="region of interest" description="Disordered" evidence="1">
    <location>
        <begin position="243"/>
        <end position="265"/>
    </location>
</feature>
<feature type="compositionally biased region" description="Low complexity" evidence="1">
    <location>
        <begin position="243"/>
        <end position="256"/>
    </location>
</feature>
<reference evidence="2" key="1">
    <citation type="submission" date="2021-01" db="EMBL/GenBank/DDBJ databases">
        <authorList>
            <person name="Corre E."/>
            <person name="Pelletier E."/>
            <person name="Niang G."/>
            <person name="Scheremetjew M."/>
            <person name="Finn R."/>
            <person name="Kale V."/>
            <person name="Holt S."/>
            <person name="Cochrane G."/>
            <person name="Meng A."/>
            <person name="Brown T."/>
            <person name="Cohen L."/>
        </authorList>
    </citation>
    <scope>NUCLEOTIDE SEQUENCE</scope>
    <source>
        <strain evidence="2">RCC3387</strain>
    </source>
</reference>
<dbReference type="AlphaFoldDB" id="A0A7S2L4Z9"/>
<gene>
    <name evidence="2" type="ORF">BRAN1462_LOCUS36204</name>
</gene>
<feature type="region of interest" description="Disordered" evidence="1">
    <location>
        <begin position="65"/>
        <end position="84"/>
    </location>
</feature>
<evidence type="ECO:0000313" key="2">
    <source>
        <dbReference type="EMBL" id="CAD9595943.1"/>
    </source>
</evidence>
<feature type="region of interest" description="Disordered" evidence="1">
    <location>
        <begin position="90"/>
        <end position="193"/>
    </location>
</feature>
<feature type="compositionally biased region" description="Low complexity" evidence="1">
    <location>
        <begin position="183"/>
        <end position="193"/>
    </location>
</feature>
<feature type="compositionally biased region" description="Low complexity" evidence="1">
    <location>
        <begin position="149"/>
        <end position="163"/>
    </location>
</feature>
<name>A0A7S2L4Z9_9DINO</name>
<protein>
    <recommendedName>
        <fullName evidence="3">PDZ domain-containing protein</fullName>
    </recommendedName>
</protein>
<organism evidence="2">
    <name type="scientific">Zooxanthella nutricula</name>
    <dbReference type="NCBI Taxonomy" id="1333877"/>
    <lineage>
        <taxon>Eukaryota</taxon>
        <taxon>Sar</taxon>
        <taxon>Alveolata</taxon>
        <taxon>Dinophyceae</taxon>
        <taxon>Peridiniales</taxon>
        <taxon>Peridiniales incertae sedis</taxon>
        <taxon>Zooxanthella</taxon>
    </lineage>
</organism>
<evidence type="ECO:0000256" key="1">
    <source>
        <dbReference type="SAM" id="MobiDB-lite"/>
    </source>
</evidence>
<evidence type="ECO:0008006" key="3">
    <source>
        <dbReference type="Google" id="ProtNLM"/>
    </source>
</evidence>
<accession>A0A7S2L4Z9</accession>
<proteinExistence type="predicted"/>
<sequence>MAPTLAASVRNTFLHVDTYEASDSDSESDHEAMALAVTHVRSQKRAHTTGTTLVAMDPNPVMELTALTPTPSTSEADGEDEGRLVEVSEETVHNADGDGDCDDACDDDDDDEQPRRVERADTYDAFEATPQHRVSRYPTYDSFEGSPKAQAPLAPERAAPAEAARAEVQEAILPSPSPPEAPPAAVASQPVAQQVPQHLAQQAVPMPVGVTAQAFAPQALMMAMPMGFSPMFVAQQVQAVQQQQQSQQQPQPQQQSPNGHAPVAVASSGLRGSLVQHGGQQQQQQRLAAPVALIAPPTGSKAVACTYLPGGGAHVRWDVDARRFAGHDTTVVSPAFVMDLPGFGPQHFKVVVHSATTRNSRGGTGFRMAKGRGRVELKCDARLPEPARDSREGEQYVIVLDKRDGDKLGVDLASQDGEPWWVKAITGGLFREWNETHPVCQVAPGDSIRSANGVSRSAGEVQEECKKVGTLRLVMQRGRVDAPRFNISFGVGPGGNTAGGEAPGMRGPVCHSFAEQSCCGLKRVEEEFDMQAVVDKASRKVAIHVEVLPTGQA</sequence>
<dbReference type="EMBL" id="HBGW01056984">
    <property type="protein sequence ID" value="CAD9595943.1"/>
    <property type="molecule type" value="Transcribed_RNA"/>
</dbReference>